<name>A0ABY7TEB8_9SPHI</name>
<keyword evidence="2" id="KW-1185">Reference proteome</keyword>
<organism evidence="1 2">
    <name type="scientific">Mucilaginibacter jinjuensis</name>
    <dbReference type="NCBI Taxonomy" id="1176721"/>
    <lineage>
        <taxon>Bacteria</taxon>
        <taxon>Pseudomonadati</taxon>
        <taxon>Bacteroidota</taxon>
        <taxon>Sphingobacteriia</taxon>
        <taxon>Sphingobacteriales</taxon>
        <taxon>Sphingobacteriaceae</taxon>
        <taxon>Mucilaginibacter</taxon>
    </lineage>
</organism>
<dbReference type="SUPFAM" id="SSF56935">
    <property type="entry name" value="Porins"/>
    <property type="match status" value="1"/>
</dbReference>
<accession>A0ABY7TEB8</accession>
<dbReference type="EMBL" id="CP117167">
    <property type="protein sequence ID" value="WCT14484.1"/>
    <property type="molecule type" value="Genomic_DNA"/>
</dbReference>
<reference evidence="1 2" key="1">
    <citation type="submission" date="2023-02" db="EMBL/GenBank/DDBJ databases">
        <title>Genome sequence of Mucilaginibacter jinjuensis strain KACC 16571.</title>
        <authorList>
            <person name="Kim S."/>
            <person name="Heo J."/>
            <person name="Kwon S.-W."/>
        </authorList>
    </citation>
    <scope>NUCLEOTIDE SEQUENCE [LARGE SCALE GENOMIC DNA]</scope>
    <source>
        <strain evidence="1 2">KACC 16571</strain>
    </source>
</reference>
<evidence type="ECO:0000313" key="1">
    <source>
        <dbReference type="EMBL" id="WCT14484.1"/>
    </source>
</evidence>
<sequence length="124" mass="13764">MKSSGVNAAIYGIRGAGGVLVITTKKGTNKTKTDSSKIGNLLTVDPVFHLTKAFYSPKYNISDHRTGLDNRSTVYWNPEIITDKKGMAQVEYYNTDLPGNYRIIVEGISSNGYLCRKSFTYKVE</sequence>
<dbReference type="RefSeq" id="WP_273632985.1">
    <property type="nucleotide sequence ID" value="NZ_CP117167.1"/>
</dbReference>
<gene>
    <name evidence="1" type="ORF">PQO05_11125</name>
</gene>
<evidence type="ECO:0008006" key="3">
    <source>
        <dbReference type="Google" id="ProtNLM"/>
    </source>
</evidence>
<evidence type="ECO:0000313" key="2">
    <source>
        <dbReference type="Proteomes" id="UP001216139"/>
    </source>
</evidence>
<proteinExistence type="predicted"/>
<dbReference type="Proteomes" id="UP001216139">
    <property type="component" value="Chromosome"/>
</dbReference>
<protein>
    <recommendedName>
        <fullName evidence="3">TonB-dependent SusC/RagA subfamily outer membrane receptor</fullName>
    </recommendedName>
</protein>